<gene>
    <name evidence="10" type="ORF">ABLG96_13005</name>
</gene>
<name>A0AAU8DJ22_9ACTN</name>
<evidence type="ECO:0000256" key="3">
    <source>
        <dbReference type="ARBA" id="ARBA00022714"/>
    </source>
</evidence>
<dbReference type="Pfam" id="PF00175">
    <property type="entry name" value="NAD_binding_1"/>
    <property type="match status" value="1"/>
</dbReference>
<dbReference type="PRINTS" id="PR00410">
    <property type="entry name" value="PHEHYDRXLASE"/>
</dbReference>
<dbReference type="InterPro" id="IPR050415">
    <property type="entry name" value="MRET"/>
</dbReference>
<evidence type="ECO:0000256" key="1">
    <source>
        <dbReference type="ARBA" id="ARBA00001974"/>
    </source>
</evidence>
<dbReference type="GO" id="GO:0046872">
    <property type="term" value="F:metal ion binding"/>
    <property type="evidence" value="ECO:0007669"/>
    <property type="project" value="UniProtKB-KW"/>
</dbReference>
<dbReference type="AlphaFoldDB" id="A0AAU8DJ22"/>
<organism evidence="10">
    <name type="scientific">Nakamurella sp. A5-74</name>
    <dbReference type="NCBI Taxonomy" id="3158264"/>
    <lineage>
        <taxon>Bacteria</taxon>
        <taxon>Bacillati</taxon>
        <taxon>Actinomycetota</taxon>
        <taxon>Actinomycetes</taxon>
        <taxon>Nakamurellales</taxon>
        <taxon>Nakamurellaceae</taxon>
        <taxon>Nakamurella</taxon>
    </lineage>
</organism>
<evidence type="ECO:0000256" key="7">
    <source>
        <dbReference type="ARBA" id="ARBA00023004"/>
    </source>
</evidence>
<keyword evidence="6" id="KW-0560">Oxidoreductase</keyword>
<dbReference type="InterPro" id="IPR039261">
    <property type="entry name" value="FNR_nucleotide-bd"/>
</dbReference>
<dbReference type="GO" id="GO:0016491">
    <property type="term" value="F:oxidoreductase activity"/>
    <property type="evidence" value="ECO:0007669"/>
    <property type="project" value="UniProtKB-KW"/>
</dbReference>
<evidence type="ECO:0000259" key="9">
    <source>
        <dbReference type="Pfam" id="PF00175"/>
    </source>
</evidence>
<keyword evidence="3" id="KW-0001">2Fe-2S</keyword>
<evidence type="ECO:0000256" key="2">
    <source>
        <dbReference type="ARBA" id="ARBA00022630"/>
    </source>
</evidence>
<dbReference type="EMBL" id="CP159218">
    <property type="protein sequence ID" value="XCG62190.1"/>
    <property type="molecule type" value="Genomic_DNA"/>
</dbReference>
<proteinExistence type="predicted"/>
<dbReference type="Gene3D" id="3.40.50.80">
    <property type="entry name" value="Nucleotide-binding domain of ferredoxin-NADP reductase (FNR) module"/>
    <property type="match status" value="1"/>
</dbReference>
<accession>A0AAU8DJ22</accession>
<evidence type="ECO:0000256" key="5">
    <source>
        <dbReference type="ARBA" id="ARBA00022827"/>
    </source>
</evidence>
<dbReference type="PANTHER" id="PTHR47354">
    <property type="entry name" value="NADH OXIDOREDUCTASE HCR"/>
    <property type="match status" value="1"/>
</dbReference>
<evidence type="ECO:0000256" key="8">
    <source>
        <dbReference type="ARBA" id="ARBA00023014"/>
    </source>
</evidence>
<keyword evidence="2" id="KW-0285">Flavoprotein</keyword>
<keyword evidence="4" id="KW-0479">Metal-binding</keyword>
<sequence>MRITVKALGDGSSRVQAVRPGTLVFAEGPSGSMTAHRRRRSSVVLIAGGVGITPMRALFETIEVPGPLTLLNRVSAPQEVVFHDELEAIARRRGARIVWLIGPSSHPANQITPADLHRLVPELAQSDVYLCASPPLARAVRSSLQQLGLPARQLHEEVFAF</sequence>
<evidence type="ECO:0000256" key="6">
    <source>
        <dbReference type="ARBA" id="ARBA00023002"/>
    </source>
</evidence>
<comment type="cofactor">
    <cofactor evidence="1">
        <name>FAD</name>
        <dbReference type="ChEBI" id="CHEBI:57692"/>
    </cofactor>
</comment>
<protein>
    <recommendedName>
        <fullName evidence="9">Oxidoreductase FAD/NAD(P)-binding domain-containing protein</fullName>
    </recommendedName>
</protein>
<dbReference type="RefSeq" id="WP_353647805.1">
    <property type="nucleotide sequence ID" value="NZ_CP159218.1"/>
</dbReference>
<keyword evidence="5" id="KW-0274">FAD</keyword>
<dbReference type="GO" id="GO:0050660">
    <property type="term" value="F:flavin adenine dinucleotide binding"/>
    <property type="evidence" value="ECO:0007669"/>
    <property type="project" value="TreeGrafter"/>
</dbReference>
<dbReference type="SUPFAM" id="SSF52343">
    <property type="entry name" value="Ferredoxin reductase-like, C-terminal NADP-linked domain"/>
    <property type="match status" value="1"/>
</dbReference>
<dbReference type="PANTHER" id="PTHR47354:SF8">
    <property type="entry name" value="1,2-PHENYLACETYL-COA EPOXIDASE, SUBUNIT E"/>
    <property type="match status" value="1"/>
</dbReference>
<dbReference type="GO" id="GO:0051537">
    <property type="term" value="F:2 iron, 2 sulfur cluster binding"/>
    <property type="evidence" value="ECO:0007669"/>
    <property type="project" value="UniProtKB-KW"/>
</dbReference>
<feature type="domain" description="Oxidoreductase FAD/NAD(P)-binding" evidence="9">
    <location>
        <begin position="45"/>
        <end position="141"/>
    </location>
</feature>
<reference evidence="10" key="1">
    <citation type="submission" date="2024-05" db="EMBL/GenBank/DDBJ databases">
        <authorList>
            <person name="Cai S.Y."/>
            <person name="Jin L.M."/>
            <person name="Li H.R."/>
        </authorList>
    </citation>
    <scope>NUCLEOTIDE SEQUENCE</scope>
    <source>
        <strain evidence="10">A5-74</strain>
    </source>
</reference>
<evidence type="ECO:0000256" key="4">
    <source>
        <dbReference type="ARBA" id="ARBA00022723"/>
    </source>
</evidence>
<dbReference type="InterPro" id="IPR001433">
    <property type="entry name" value="OxRdtase_FAD/NAD-bd"/>
</dbReference>
<keyword evidence="8" id="KW-0411">Iron-sulfur</keyword>
<evidence type="ECO:0000313" key="10">
    <source>
        <dbReference type="EMBL" id="XCG62190.1"/>
    </source>
</evidence>
<keyword evidence="7" id="KW-0408">Iron</keyword>